<feature type="region of interest" description="Disordered" evidence="5">
    <location>
        <begin position="999"/>
        <end position="1019"/>
    </location>
</feature>
<feature type="domain" description="RyR/IP3R Homology associated" evidence="8">
    <location>
        <begin position="62"/>
        <end position="157"/>
    </location>
</feature>
<feature type="transmembrane region" description="Helical" evidence="6">
    <location>
        <begin position="773"/>
        <end position="791"/>
    </location>
</feature>
<feature type="compositionally biased region" description="Low complexity" evidence="5">
    <location>
        <begin position="441"/>
        <end position="462"/>
    </location>
</feature>
<keyword evidence="4 6" id="KW-0472">Membrane</keyword>
<accession>A0A4P9Y2S6</accession>
<dbReference type="EMBL" id="KZ988077">
    <property type="protein sequence ID" value="RKP13226.1"/>
    <property type="molecule type" value="Genomic_DNA"/>
</dbReference>
<comment type="subcellular location">
    <subcellularLocation>
        <location evidence="1">Membrane</location>
        <topology evidence="1">Multi-pass membrane protein</topology>
    </subcellularLocation>
</comment>
<dbReference type="PANTHER" id="PTHR13715">
    <property type="entry name" value="RYANODINE RECEPTOR AND IP3 RECEPTOR"/>
    <property type="match status" value="1"/>
</dbReference>
<feature type="compositionally biased region" description="Basic and acidic residues" evidence="5">
    <location>
        <begin position="353"/>
        <end position="363"/>
    </location>
</feature>
<feature type="compositionally biased region" description="Polar residues" evidence="5">
    <location>
        <begin position="33"/>
        <end position="46"/>
    </location>
</feature>
<sequence>MEESDEESEEDSEEEEEGRPEIGGKEFRKKSTTWDQASPSRPQSLTGDEEASELAVRSSRMDISIFRQTMRLLQLMVEGHHARLQAYLHEQPDNIKSFDLVKACVDYLHALLPILGPKTVRLLNQVLDTITEMAQGCPTNQATIFACKYVTVANTLLSEPYYQCDPREVREMKDKVVTGLLSLLETTGQSGKERIGGSIGKEMAISLDMEAISKNIRMAWEAVKMERDQVKTASSLASPALSLTTSDNPGFQYAILILSLYPRLLEVDPDSLERDGSGGITETETDTALPPLPLISGEAPWEKRRVWHGYFSLDPAFAYYRKKIGRIEVVGGLSGGEDPGSSVDLEEGEEGEDIGKTAVEERRGRSRVLQSSSDHGRRGASPKTRSSSPSSPSLLGRASAAFKERSDSSKARKGWALIQDAVTAGWLVGGLTEGTRIQDQGSRASPSSSPTRGSGTGEAASRRQSIIAAALDPDGRGITRAAPVEEANSGGKAMGNTSEPYLTTILFPIPEVCSYLREDSKSHFLWRVRRDSPSAKVEDFVNRTQDTIFEIRHQARLRRDPRLTILADFYGLWWRGAYALTTLLNLLALSCFVSLPGTAQGKGTAGGYGDQCTWRGHGMVWKLSGLIHLIFWCLCALEFVLVQLPVLLHRRTLERMEGKRKKRRGSPWGKEGLLGKLDQAHLPKESKTTPTLSTDPPGTLWGVVDELYTQGGLPLIREPRVLYHAVMLLLSISGLAHPAFYALHLLDYVYRDEILQGVIASVTLNRKSLVKTGLLGVIILYLYGYLSFLYFRPHFDSSQGHSCHSLLQCFITVFSYGVRAGGGLGDLLIPPPEVAASLAPGDTFSPTLRILLDMSFYLIVTIFLLNVIFGIIFDTFGTLRDRRSAIQKDMKHFCFICSIPAQEFQKHGNGFEYHIQHEHNMWQYLFFLVHLQIKDRTEYTSQESYVSDMLQSGDYAFFPINRSLSLRQREDGETDRLKRVEGLLETLLDRITHLEISRDDSREHVRRRTGSIIPSSYHG</sequence>
<dbReference type="InterPro" id="IPR005821">
    <property type="entry name" value="Ion_trans_dom"/>
</dbReference>
<dbReference type="PANTHER" id="PTHR13715:SF99">
    <property type="entry name" value="INOSITOL 1,4,5-TRISPHOSPHATE RECEPTOR-LIKE PROTEIN A"/>
    <property type="match status" value="1"/>
</dbReference>
<dbReference type="GO" id="GO:0005216">
    <property type="term" value="F:monoatomic ion channel activity"/>
    <property type="evidence" value="ECO:0007669"/>
    <property type="project" value="InterPro"/>
</dbReference>
<feature type="region of interest" description="Disordered" evidence="5">
    <location>
        <begin position="331"/>
        <end position="406"/>
    </location>
</feature>
<feature type="transmembrane region" description="Helical" evidence="6">
    <location>
        <begin position="626"/>
        <end position="648"/>
    </location>
</feature>
<evidence type="ECO:0000256" key="4">
    <source>
        <dbReference type="ARBA" id="ARBA00023136"/>
    </source>
</evidence>
<evidence type="ECO:0000256" key="3">
    <source>
        <dbReference type="ARBA" id="ARBA00022989"/>
    </source>
</evidence>
<dbReference type="OrthoDB" id="300855at2759"/>
<gene>
    <name evidence="9" type="ORF">BJ684DRAFT_20267</name>
</gene>
<feature type="region of interest" description="Disordered" evidence="5">
    <location>
        <begin position="1"/>
        <end position="53"/>
    </location>
</feature>
<feature type="compositionally biased region" description="Low complexity" evidence="5">
    <location>
        <begin position="379"/>
        <end position="401"/>
    </location>
</feature>
<dbReference type="Proteomes" id="UP000267251">
    <property type="component" value="Unassembled WGS sequence"/>
</dbReference>
<protein>
    <recommendedName>
        <fullName evidence="11">Ion transport domain-containing protein</fullName>
    </recommendedName>
</protein>
<feature type="transmembrane region" description="Helical" evidence="6">
    <location>
        <begin position="721"/>
        <end position="743"/>
    </location>
</feature>
<keyword evidence="2 6" id="KW-0812">Transmembrane</keyword>
<evidence type="ECO:0008006" key="11">
    <source>
        <dbReference type="Google" id="ProtNLM"/>
    </source>
</evidence>
<organism evidence="9 10">
    <name type="scientific">Piptocephalis cylindrospora</name>
    <dbReference type="NCBI Taxonomy" id="1907219"/>
    <lineage>
        <taxon>Eukaryota</taxon>
        <taxon>Fungi</taxon>
        <taxon>Fungi incertae sedis</taxon>
        <taxon>Zoopagomycota</taxon>
        <taxon>Zoopagomycotina</taxon>
        <taxon>Zoopagomycetes</taxon>
        <taxon>Zoopagales</taxon>
        <taxon>Piptocephalidaceae</taxon>
        <taxon>Piptocephalis</taxon>
    </lineage>
</organism>
<keyword evidence="10" id="KW-1185">Reference proteome</keyword>
<dbReference type="AlphaFoldDB" id="A0A4P9Y2S6"/>
<dbReference type="InterPro" id="IPR013662">
    <property type="entry name" value="RIH_assoc-dom"/>
</dbReference>
<dbReference type="Pfam" id="PF08454">
    <property type="entry name" value="RIH_assoc"/>
    <property type="match status" value="1"/>
</dbReference>
<evidence type="ECO:0000259" key="7">
    <source>
        <dbReference type="Pfam" id="PF00520"/>
    </source>
</evidence>
<dbReference type="Gene3D" id="1.10.287.70">
    <property type="match status" value="1"/>
</dbReference>
<evidence type="ECO:0000256" key="2">
    <source>
        <dbReference type="ARBA" id="ARBA00022692"/>
    </source>
</evidence>
<feature type="transmembrane region" description="Helical" evidence="6">
    <location>
        <begin position="572"/>
        <end position="595"/>
    </location>
</feature>
<proteinExistence type="predicted"/>
<name>A0A4P9Y2S6_9FUNG</name>
<feature type="region of interest" description="Disordered" evidence="5">
    <location>
        <begin position="433"/>
        <end position="462"/>
    </location>
</feature>
<evidence type="ECO:0000256" key="1">
    <source>
        <dbReference type="ARBA" id="ARBA00004141"/>
    </source>
</evidence>
<keyword evidence="3 6" id="KW-1133">Transmembrane helix</keyword>
<dbReference type="GO" id="GO:0016020">
    <property type="term" value="C:membrane"/>
    <property type="evidence" value="ECO:0007669"/>
    <property type="project" value="UniProtKB-SubCell"/>
</dbReference>
<reference evidence="10" key="1">
    <citation type="journal article" date="2018" name="Nat. Microbiol.">
        <title>Leveraging single-cell genomics to expand the fungal tree of life.</title>
        <authorList>
            <person name="Ahrendt S.R."/>
            <person name="Quandt C.A."/>
            <person name="Ciobanu D."/>
            <person name="Clum A."/>
            <person name="Salamov A."/>
            <person name="Andreopoulos B."/>
            <person name="Cheng J.F."/>
            <person name="Woyke T."/>
            <person name="Pelin A."/>
            <person name="Henrissat B."/>
            <person name="Reynolds N.K."/>
            <person name="Benny G.L."/>
            <person name="Smith M.E."/>
            <person name="James T.Y."/>
            <person name="Grigoriev I.V."/>
        </authorList>
    </citation>
    <scope>NUCLEOTIDE SEQUENCE [LARGE SCALE GENOMIC DNA]</scope>
</reference>
<dbReference type="Pfam" id="PF00520">
    <property type="entry name" value="Ion_trans"/>
    <property type="match status" value="1"/>
</dbReference>
<evidence type="ECO:0000259" key="8">
    <source>
        <dbReference type="Pfam" id="PF08454"/>
    </source>
</evidence>
<evidence type="ECO:0000256" key="6">
    <source>
        <dbReference type="SAM" id="Phobius"/>
    </source>
</evidence>
<dbReference type="InterPro" id="IPR015925">
    <property type="entry name" value="Ryanodine_IP3_receptor"/>
</dbReference>
<evidence type="ECO:0000313" key="9">
    <source>
        <dbReference type="EMBL" id="RKP13226.1"/>
    </source>
</evidence>
<dbReference type="GO" id="GO:0006816">
    <property type="term" value="P:calcium ion transport"/>
    <property type="evidence" value="ECO:0007669"/>
    <property type="project" value="InterPro"/>
</dbReference>
<feature type="domain" description="Ion transport" evidence="7">
    <location>
        <begin position="739"/>
        <end position="883"/>
    </location>
</feature>
<evidence type="ECO:0000313" key="10">
    <source>
        <dbReference type="Proteomes" id="UP000267251"/>
    </source>
</evidence>
<feature type="region of interest" description="Disordered" evidence="5">
    <location>
        <begin position="272"/>
        <end position="294"/>
    </location>
</feature>
<evidence type="ECO:0000256" key="5">
    <source>
        <dbReference type="SAM" id="MobiDB-lite"/>
    </source>
</evidence>
<feature type="transmembrane region" description="Helical" evidence="6">
    <location>
        <begin position="854"/>
        <end position="873"/>
    </location>
</feature>
<feature type="compositionally biased region" description="Acidic residues" evidence="5">
    <location>
        <begin position="1"/>
        <end position="18"/>
    </location>
</feature>